<dbReference type="Gene3D" id="1.10.10.10">
    <property type="entry name" value="Winged helix-like DNA-binding domain superfamily/Winged helix DNA-binding domain"/>
    <property type="match status" value="1"/>
</dbReference>
<organism evidence="2 3">
    <name type="scientific">Catellatospora aurea</name>
    <dbReference type="NCBI Taxonomy" id="1337874"/>
    <lineage>
        <taxon>Bacteria</taxon>
        <taxon>Bacillati</taxon>
        <taxon>Actinomycetota</taxon>
        <taxon>Actinomycetes</taxon>
        <taxon>Micromonosporales</taxon>
        <taxon>Micromonosporaceae</taxon>
        <taxon>Catellatospora</taxon>
    </lineage>
</organism>
<keyword evidence="3" id="KW-1185">Reference proteome</keyword>
<dbReference type="SMART" id="SM01043">
    <property type="entry name" value="BTAD"/>
    <property type="match status" value="1"/>
</dbReference>
<evidence type="ECO:0000259" key="1">
    <source>
        <dbReference type="SMART" id="SM01043"/>
    </source>
</evidence>
<feature type="domain" description="Bacterial transcriptional activator" evidence="1">
    <location>
        <begin position="94"/>
        <end position="223"/>
    </location>
</feature>
<reference evidence="3" key="1">
    <citation type="journal article" date="2019" name="Int. J. Syst. Evol. Microbiol.">
        <title>The Global Catalogue of Microorganisms (GCM) 10K type strain sequencing project: providing services to taxonomists for standard genome sequencing and annotation.</title>
        <authorList>
            <consortium name="The Broad Institute Genomics Platform"/>
            <consortium name="The Broad Institute Genome Sequencing Center for Infectious Disease"/>
            <person name="Wu L."/>
            <person name="Ma J."/>
        </authorList>
    </citation>
    <scope>NUCLEOTIDE SEQUENCE [LARGE SCALE GENOMIC DNA]</scope>
    <source>
        <strain evidence="3">CGMCC 1.9106</strain>
    </source>
</reference>
<evidence type="ECO:0000313" key="2">
    <source>
        <dbReference type="EMBL" id="MFC7245527.1"/>
    </source>
</evidence>
<dbReference type="EMBL" id="JBHTAC010000027">
    <property type="protein sequence ID" value="MFC7245527.1"/>
    <property type="molecule type" value="Genomic_DNA"/>
</dbReference>
<dbReference type="InterPro" id="IPR005158">
    <property type="entry name" value="BTAD"/>
</dbReference>
<evidence type="ECO:0000313" key="3">
    <source>
        <dbReference type="Proteomes" id="UP001596392"/>
    </source>
</evidence>
<dbReference type="RefSeq" id="WP_376808444.1">
    <property type="nucleotide sequence ID" value="NZ_JBHTAC010000027.1"/>
</dbReference>
<dbReference type="Proteomes" id="UP001596392">
    <property type="component" value="Unassembled WGS sequence"/>
</dbReference>
<dbReference type="PANTHER" id="PTHR35807">
    <property type="entry name" value="TRANSCRIPTIONAL REGULATOR REDD-RELATED"/>
    <property type="match status" value="1"/>
</dbReference>
<name>A0ABW2H3E2_9ACTN</name>
<dbReference type="InterPro" id="IPR051677">
    <property type="entry name" value="AfsR-DnrI-RedD_regulator"/>
</dbReference>
<proteinExistence type="predicted"/>
<dbReference type="InterPro" id="IPR036388">
    <property type="entry name" value="WH-like_DNA-bd_sf"/>
</dbReference>
<accession>A0ABW2H3E2</accession>
<dbReference type="SUPFAM" id="SSF48452">
    <property type="entry name" value="TPR-like"/>
    <property type="match status" value="2"/>
</dbReference>
<protein>
    <recommendedName>
        <fullName evidence="1">Bacterial transcriptional activator domain-containing protein</fullName>
    </recommendedName>
</protein>
<sequence>MTTLVRLLGPPQIVRDGAPVGGPRGHKAWGLLAFLALAERPPSRQRLVSMLFEHAEDPRGALRWNLAEMRRALGGRVTVGGDPLTLATDHDVSIDVMGLVAPGQADVLHGELLEGLSFDDSPAFDTWLSVERQRLVADCRALAHRRSVELLTAGQPQAAAVIAAQALENDRLNADLHAVLVSSLTRSGDHEAARAHLARCADLYRRELGVGLPATVAAAAAWAPAEPAASAAAVRSLLDLADSSLSAGSVATGLSQLRRAVAGVADTDQHLSGRARLALASALIHSDGGRGGDVTMLLHQALVHAHRGGDPAVGAAACRELAFLAVQAGHRSEVEHWLGQAEAWHPTEAEAARILGVRGMSLSDAGAYDEALAVLGASTDAARRSGNRRQLAWSQAMTGRVRLLRGEYAQAAHVLDEALGHIRAERWTAFTPFPQALRAEAAVGLGDAATARELLDYAWVQTVESGDQCWVAVVSHAQATLALHDGRDALAWCRTGLAAAPWYLWPRARLIDLTARLTLGTREGAELLDELERVAGAATMRELTVRALIHRSRGGGGQHLARARAMAADVANPALAAELAV</sequence>
<dbReference type="InterPro" id="IPR011990">
    <property type="entry name" value="TPR-like_helical_dom_sf"/>
</dbReference>
<comment type="caution">
    <text evidence="2">The sequence shown here is derived from an EMBL/GenBank/DDBJ whole genome shotgun (WGS) entry which is preliminary data.</text>
</comment>
<gene>
    <name evidence="2" type="ORF">ACFQO7_23880</name>
</gene>
<dbReference type="Gene3D" id="1.25.40.10">
    <property type="entry name" value="Tetratricopeptide repeat domain"/>
    <property type="match status" value="2"/>
</dbReference>